<keyword evidence="6" id="KW-1185">Reference proteome</keyword>
<comment type="caution">
    <text evidence="5">The sequence shown here is derived from an EMBL/GenBank/DDBJ whole genome shotgun (WGS) entry which is preliminary data.</text>
</comment>
<keyword evidence="3" id="KW-0347">Helicase</keyword>
<dbReference type="Gene3D" id="3.40.50.300">
    <property type="entry name" value="P-loop containing nucleotide triphosphate hydrolases"/>
    <property type="match status" value="2"/>
</dbReference>
<dbReference type="AlphaFoldDB" id="A0AA39MJT3"/>
<reference evidence="5" key="1">
    <citation type="submission" date="2023-06" db="EMBL/GenBank/DDBJ databases">
        <authorList>
            <consortium name="Lawrence Berkeley National Laboratory"/>
            <person name="Ahrendt S."/>
            <person name="Sahu N."/>
            <person name="Indic B."/>
            <person name="Wong-Bajracharya J."/>
            <person name="Merenyi Z."/>
            <person name="Ke H.-M."/>
            <person name="Monk M."/>
            <person name="Kocsube S."/>
            <person name="Drula E."/>
            <person name="Lipzen A."/>
            <person name="Balint B."/>
            <person name="Henrissat B."/>
            <person name="Andreopoulos B."/>
            <person name="Martin F.M."/>
            <person name="Harder C.B."/>
            <person name="Rigling D."/>
            <person name="Ford K.L."/>
            <person name="Foster G.D."/>
            <person name="Pangilinan J."/>
            <person name="Papanicolaou A."/>
            <person name="Barry K."/>
            <person name="LaButti K."/>
            <person name="Viragh M."/>
            <person name="Koriabine M."/>
            <person name="Yan M."/>
            <person name="Riley R."/>
            <person name="Champramary S."/>
            <person name="Plett K.L."/>
            <person name="Tsai I.J."/>
            <person name="Slot J."/>
            <person name="Sipos G."/>
            <person name="Plett J."/>
            <person name="Nagy L.G."/>
            <person name="Grigoriev I.V."/>
        </authorList>
    </citation>
    <scope>NUCLEOTIDE SEQUENCE</scope>
    <source>
        <strain evidence="5">CCBAS 213</strain>
    </source>
</reference>
<dbReference type="GO" id="GO:0016787">
    <property type="term" value="F:hydrolase activity"/>
    <property type="evidence" value="ECO:0007669"/>
    <property type="project" value="UniProtKB-KW"/>
</dbReference>
<name>A0AA39MJT3_ARMTA</name>
<dbReference type="InterPro" id="IPR050474">
    <property type="entry name" value="Hel308_SKI2-like"/>
</dbReference>
<evidence type="ECO:0000256" key="3">
    <source>
        <dbReference type="ARBA" id="ARBA00022806"/>
    </source>
</evidence>
<evidence type="ECO:0000256" key="4">
    <source>
        <dbReference type="ARBA" id="ARBA00022840"/>
    </source>
</evidence>
<protein>
    <submittedName>
        <fullName evidence="5">Uncharacterized protein</fullName>
    </submittedName>
</protein>
<dbReference type="GO" id="GO:0005634">
    <property type="term" value="C:nucleus"/>
    <property type="evidence" value="ECO:0007669"/>
    <property type="project" value="TreeGrafter"/>
</dbReference>
<dbReference type="EMBL" id="JAUEPS010000126">
    <property type="protein sequence ID" value="KAK0436473.1"/>
    <property type="molecule type" value="Genomic_DNA"/>
</dbReference>
<proteinExistence type="predicted"/>
<dbReference type="Proteomes" id="UP001175211">
    <property type="component" value="Unassembled WGS sequence"/>
</dbReference>
<dbReference type="GO" id="GO:0005524">
    <property type="term" value="F:ATP binding"/>
    <property type="evidence" value="ECO:0007669"/>
    <property type="project" value="UniProtKB-KW"/>
</dbReference>
<dbReference type="GeneID" id="85350141"/>
<gene>
    <name evidence="5" type="ORF">EV420DRAFT_1236895</name>
</gene>
<dbReference type="RefSeq" id="XP_060322276.1">
    <property type="nucleotide sequence ID" value="XM_060466593.1"/>
</dbReference>
<dbReference type="InterPro" id="IPR027417">
    <property type="entry name" value="P-loop_NTPase"/>
</dbReference>
<dbReference type="PANTHER" id="PTHR47961:SF4">
    <property type="entry name" value="ACTIVATING SIGNAL COINTEGRATOR 1 COMPLEX SUBUNIT 3"/>
    <property type="match status" value="1"/>
</dbReference>
<accession>A0AA39MJT3</accession>
<evidence type="ECO:0000256" key="1">
    <source>
        <dbReference type="ARBA" id="ARBA00022741"/>
    </source>
</evidence>
<feature type="non-terminal residue" evidence="5">
    <location>
        <position position="85"/>
    </location>
</feature>
<keyword evidence="4" id="KW-0067">ATP-binding</keyword>
<evidence type="ECO:0000313" key="5">
    <source>
        <dbReference type="EMBL" id="KAK0436473.1"/>
    </source>
</evidence>
<dbReference type="PANTHER" id="PTHR47961">
    <property type="entry name" value="DNA POLYMERASE THETA, PUTATIVE (AFU_ORTHOLOGUE AFUA_1G05260)-RELATED"/>
    <property type="match status" value="1"/>
</dbReference>
<sequence length="85" mass="9875">SAALPNYQNITTFLRVKESKGLFYFNTSYQPCRLQQQFIGVTEKKVIKQYQLMNKVCYEKVVDQAGTLVFVHPWKGTAKTVLRLQ</sequence>
<keyword evidence="2" id="KW-0378">Hydrolase</keyword>
<evidence type="ECO:0000313" key="6">
    <source>
        <dbReference type="Proteomes" id="UP001175211"/>
    </source>
</evidence>
<evidence type="ECO:0000256" key="2">
    <source>
        <dbReference type="ARBA" id="ARBA00022801"/>
    </source>
</evidence>
<keyword evidence="1" id="KW-0547">Nucleotide-binding</keyword>
<dbReference type="GO" id="GO:0004386">
    <property type="term" value="F:helicase activity"/>
    <property type="evidence" value="ECO:0007669"/>
    <property type="project" value="UniProtKB-KW"/>
</dbReference>
<feature type="non-terminal residue" evidence="5">
    <location>
        <position position="1"/>
    </location>
</feature>
<organism evidence="5 6">
    <name type="scientific">Armillaria tabescens</name>
    <name type="common">Ringless honey mushroom</name>
    <name type="synonym">Agaricus tabescens</name>
    <dbReference type="NCBI Taxonomy" id="1929756"/>
    <lineage>
        <taxon>Eukaryota</taxon>
        <taxon>Fungi</taxon>
        <taxon>Dikarya</taxon>
        <taxon>Basidiomycota</taxon>
        <taxon>Agaricomycotina</taxon>
        <taxon>Agaricomycetes</taxon>
        <taxon>Agaricomycetidae</taxon>
        <taxon>Agaricales</taxon>
        <taxon>Marasmiineae</taxon>
        <taxon>Physalacriaceae</taxon>
        <taxon>Desarmillaria</taxon>
    </lineage>
</organism>